<feature type="compositionally biased region" description="Low complexity" evidence="2">
    <location>
        <begin position="366"/>
        <end position="383"/>
    </location>
</feature>
<evidence type="ECO:0000313" key="3">
    <source>
        <dbReference type="EMBL" id="KAG9248109.1"/>
    </source>
</evidence>
<comment type="caution">
    <text evidence="3">The sequence shown here is derived from an EMBL/GenBank/DDBJ whole genome shotgun (WGS) entry which is preliminary data.</text>
</comment>
<name>A0A9P7Z9V0_9HELO</name>
<dbReference type="EMBL" id="MU253756">
    <property type="protein sequence ID" value="KAG9248109.1"/>
    <property type="molecule type" value="Genomic_DNA"/>
</dbReference>
<evidence type="ECO:0000256" key="2">
    <source>
        <dbReference type="SAM" id="MobiDB-lite"/>
    </source>
</evidence>
<reference evidence="3" key="1">
    <citation type="journal article" date="2021" name="IMA Fungus">
        <title>Genomic characterization of three marine fungi, including Emericellopsis atlantica sp. nov. with signatures of a generalist lifestyle and marine biomass degradation.</title>
        <authorList>
            <person name="Hagestad O.C."/>
            <person name="Hou L."/>
            <person name="Andersen J.H."/>
            <person name="Hansen E.H."/>
            <person name="Altermark B."/>
            <person name="Li C."/>
            <person name="Kuhnert E."/>
            <person name="Cox R.J."/>
            <person name="Crous P.W."/>
            <person name="Spatafora J.W."/>
            <person name="Lail K."/>
            <person name="Amirebrahimi M."/>
            <person name="Lipzen A."/>
            <person name="Pangilinan J."/>
            <person name="Andreopoulos W."/>
            <person name="Hayes R.D."/>
            <person name="Ng V."/>
            <person name="Grigoriev I.V."/>
            <person name="Jackson S.A."/>
            <person name="Sutton T.D.S."/>
            <person name="Dobson A.D.W."/>
            <person name="Rama T."/>
        </authorList>
    </citation>
    <scope>NUCLEOTIDE SEQUENCE</scope>
    <source>
        <strain evidence="3">TRa3180A</strain>
    </source>
</reference>
<feature type="region of interest" description="Disordered" evidence="2">
    <location>
        <begin position="579"/>
        <end position="603"/>
    </location>
</feature>
<accession>A0A9P7Z9V0</accession>
<feature type="region of interest" description="Disordered" evidence="2">
    <location>
        <begin position="298"/>
        <end position="338"/>
    </location>
</feature>
<organism evidence="3 4">
    <name type="scientific">Calycina marina</name>
    <dbReference type="NCBI Taxonomy" id="1763456"/>
    <lineage>
        <taxon>Eukaryota</taxon>
        <taxon>Fungi</taxon>
        <taxon>Dikarya</taxon>
        <taxon>Ascomycota</taxon>
        <taxon>Pezizomycotina</taxon>
        <taxon>Leotiomycetes</taxon>
        <taxon>Helotiales</taxon>
        <taxon>Pezizellaceae</taxon>
        <taxon>Calycina</taxon>
    </lineage>
</organism>
<keyword evidence="1" id="KW-0175">Coiled coil</keyword>
<dbReference type="OrthoDB" id="5427204at2759"/>
<evidence type="ECO:0000313" key="4">
    <source>
        <dbReference type="Proteomes" id="UP000887226"/>
    </source>
</evidence>
<gene>
    <name evidence="3" type="ORF">BJ878DRAFT_538702</name>
</gene>
<dbReference type="Proteomes" id="UP000887226">
    <property type="component" value="Unassembled WGS sequence"/>
</dbReference>
<protein>
    <submittedName>
        <fullName evidence="3">Uncharacterized protein</fullName>
    </submittedName>
</protein>
<proteinExistence type="predicted"/>
<feature type="region of interest" description="Disordered" evidence="2">
    <location>
        <begin position="64"/>
        <end position="120"/>
    </location>
</feature>
<dbReference type="AlphaFoldDB" id="A0A9P7Z9V0"/>
<feature type="region of interest" description="Disordered" evidence="2">
    <location>
        <begin position="351"/>
        <end position="383"/>
    </location>
</feature>
<feature type="compositionally biased region" description="Polar residues" evidence="2">
    <location>
        <begin position="64"/>
        <end position="79"/>
    </location>
</feature>
<evidence type="ECO:0000256" key="1">
    <source>
        <dbReference type="SAM" id="Coils"/>
    </source>
</evidence>
<feature type="compositionally biased region" description="Basic and acidic residues" evidence="2">
    <location>
        <begin position="591"/>
        <end position="603"/>
    </location>
</feature>
<keyword evidence="4" id="KW-1185">Reference proteome</keyword>
<feature type="coiled-coil region" evidence="1">
    <location>
        <begin position="475"/>
        <end position="509"/>
    </location>
</feature>
<sequence>MAIGIGTPVMDDARIREQSQAQRASVIKRPWEEINGLPEQGNANYPLSPVYAIVGRKASAAHNTESVTLSNSQYSTESSHPAAKRTKLDREMSDTLSQNGRQRCSPAPPPPSKNPNYDRISNPTFQGGRLEYLTEHAAATGRPAEIPEDPYLCRECMKMASDKLVRSSPLSSCERCTNDTDLKWATQAAANALTQLADTLAVGRTSEERSAIRYPRLYSPTSPDCPPLSTSGLKQTLEWILGRIGQINYIADDLVRQVPADTVHWLKNQTLKDGTGPRSGLPDRMKRHIDIDTERSVEVNQVESMSDAKSRTRHRSSANTSLAAGDPTPANRPHTGYQLYEYPPRITFMNPPLVPSRQLPSPTRRSVVSPTSLSFPSPSTSSFGLTPQGVNLPLPLSLSQHSPLSSTYLPPISTSHSSDNALREHSASLQHEVSVQKIARSSLQEEHDKLLAALSRSQLRASALEKKHVVSDNEIVALGEEKMRLQQQITDLEQTVEDLTRSKDEYRQSAVKEGAQYIEIVKKATRLEEITLEENKTWIRLKGEMEKRIDKLMVKAPEGFSLNVAQPIVDEPLRRVAGGIDADTPMSSIDLPDKLKMESPVEG</sequence>
<feature type="region of interest" description="Disordered" evidence="2">
    <location>
        <begin position="409"/>
        <end position="428"/>
    </location>
</feature>